<comment type="caution">
    <text evidence="2">The sequence shown here is derived from an EMBL/GenBank/DDBJ whole genome shotgun (WGS) entry which is preliminary data.</text>
</comment>
<dbReference type="Proteomes" id="UP000824540">
    <property type="component" value="Unassembled WGS sequence"/>
</dbReference>
<protein>
    <submittedName>
        <fullName evidence="2">Uncharacterized protein</fullName>
    </submittedName>
</protein>
<reference evidence="2" key="1">
    <citation type="thesis" date="2021" institute="BYU ScholarsArchive" country="Provo, UT, USA">
        <title>Applications of and Algorithms for Genome Assembly and Genomic Analyses with an Emphasis on Marine Teleosts.</title>
        <authorList>
            <person name="Pickett B.D."/>
        </authorList>
    </citation>
    <scope>NUCLEOTIDE SEQUENCE</scope>
    <source>
        <strain evidence="2">HI-2016</strain>
    </source>
</reference>
<evidence type="ECO:0000256" key="1">
    <source>
        <dbReference type="SAM" id="MobiDB-lite"/>
    </source>
</evidence>
<dbReference type="EMBL" id="JAFBMS010000004">
    <property type="protein sequence ID" value="KAG9352894.1"/>
    <property type="molecule type" value="Genomic_DNA"/>
</dbReference>
<sequence length="59" mass="6343">MIIRLGEATDVNDGERLAPTTESKEPPLLLQAPRAVLRTGAPLLSHHSDVNGFLSAKTH</sequence>
<accession>A0A8T2PJY9</accession>
<organism evidence="2 3">
    <name type="scientific">Albula glossodonta</name>
    <name type="common">roundjaw bonefish</name>
    <dbReference type="NCBI Taxonomy" id="121402"/>
    <lineage>
        <taxon>Eukaryota</taxon>
        <taxon>Metazoa</taxon>
        <taxon>Chordata</taxon>
        <taxon>Craniata</taxon>
        <taxon>Vertebrata</taxon>
        <taxon>Euteleostomi</taxon>
        <taxon>Actinopterygii</taxon>
        <taxon>Neopterygii</taxon>
        <taxon>Teleostei</taxon>
        <taxon>Albuliformes</taxon>
        <taxon>Albulidae</taxon>
        <taxon>Albula</taxon>
    </lineage>
</organism>
<dbReference type="AlphaFoldDB" id="A0A8T2PJY9"/>
<feature type="region of interest" description="Disordered" evidence="1">
    <location>
        <begin position="1"/>
        <end position="27"/>
    </location>
</feature>
<gene>
    <name evidence="2" type="ORF">JZ751_017470</name>
</gene>
<evidence type="ECO:0000313" key="2">
    <source>
        <dbReference type="EMBL" id="KAG9352894.1"/>
    </source>
</evidence>
<name>A0A8T2PJY9_9TELE</name>
<evidence type="ECO:0000313" key="3">
    <source>
        <dbReference type="Proteomes" id="UP000824540"/>
    </source>
</evidence>
<keyword evidence="3" id="KW-1185">Reference proteome</keyword>
<proteinExistence type="predicted"/>